<proteinExistence type="predicted"/>
<dbReference type="RefSeq" id="WP_138563228.1">
    <property type="nucleotide sequence ID" value="NZ_CP040602.1"/>
</dbReference>
<evidence type="ECO:0000313" key="2">
    <source>
        <dbReference type="Proteomes" id="UP000304864"/>
    </source>
</evidence>
<dbReference type="KEGG" id="thig:FE785_00175"/>
<gene>
    <name evidence="1" type="ORF">FE785_00175</name>
</gene>
<dbReference type="AlphaFoldDB" id="A0A4P9K375"/>
<organism evidence="1 2">
    <name type="scientific">Thiomicrorhabdus sediminis</name>
    <dbReference type="NCBI Taxonomy" id="2580412"/>
    <lineage>
        <taxon>Bacteria</taxon>
        <taxon>Pseudomonadati</taxon>
        <taxon>Pseudomonadota</taxon>
        <taxon>Gammaproteobacteria</taxon>
        <taxon>Thiotrichales</taxon>
        <taxon>Piscirickettsiaceae</taxon>
        <taxon>Thiomicrorhabdus</taxon>
    </lineage>
</organism>
<accession>A0A4P9K375</accession>
<dbReference type="EMBL" id="CP040602">
    <property type="protein sequence ID" value="QCU89151.1"/>
    <property type="molecule type" value="Genomic_DNA"/>
</dbReference>
<dbReference type="Proteomes" id="UP000304864">
    <property type="component" value="Chromosome"/>
</dbReference>
<name>A0A4P9K375_9GAMM</name>
<sequence length="113" mass="12944">MLYIERNAAGDIENIEFSPGKGREEISLHDPALKDFIEHAPNSDEIVQKVLDRLDLDMVRIIEDLVDVLIDKNIILFTDLPDPVQNKILFKKTIRNISNKANTFADDEELINL</sequence>
<dbReference type="OrthoDB" id="8527830at2"/>
<evidence type="ECO:0000313" key="1">
    <source>
        <dbReference type="EMBL" id="QCU89151.1"/>
    </source>
</evidence>
<evidence type="ECO:0008006" key="3">
    <source>
        <dbReference type="Google" id="ProtNLM"/>
    </source>
</evidence>
<protein>
    <recommendedName>
        <fullName evidence="3">Tryptophan synthase subunit beta like protein</fullName>
    </recommendedName>
</protein>
<reference evidence="1 2" key="1">
    <citation type="submission" date="2019-05" db="EMBL/GenBank/DDBJ databases">
        <title>Thiomicrorhabdus sediminis sp. nov, a novel sulfur-oxidizing bacterium isolated from coastal sediment.</title>
        <authorList>
            <person name="Liu X."/>
        </authorList>
    </citation>
    <scope>NUCLEOTIDE SEQUENCE [LARGE SCALE GENOMIC DNA]</scope>
    <source>
        <strain evidence="1 2">G1</strain>
    </source>
</reference>
<keyword evidence="2" id="KW-1185">Reference proteome</keyword>